<dbReference type="Gene3D" id="3.30.519.10">
    <property type="entry name" value="Guanine Nucleotide Dissociation Inhibitor, domain 2"/>
    <property type="match status" value="1"/>
</dbReference>
<dbReference type="EMBL" id="JH687555">
    <property type="protein sequence ID" value="EIN04385.1"/>
    <property type="molecule type" value="Genomic_DNA"/>
</dbReference>
<reference evidence="4" key="1">
    <citation type="journal article" date="2012" name="Science">
        <title>The Paleozoic origin of enzymatic lignin decomposition reconstructed from 31 fungal genomes.</title>
        <authorList>
            <person name="Floudas D."/>
            <person name="Binder M."/>
            <person name="Riley R."/>
            <person name="Barry K."/>
            <person name="Blanchette R.A."/>
            <person name="Henrissat B."/>
            <person name="Martinez A.T."/>
            <person name="Otillar R."/>
            <person name="Spatafora J.W."/>
            <person name="Yadav J.S."/>
            <person name="Aerts A."/>
            <person name="Benoit I."/>
            <person name="Boyd A."/>
            <person name="Carlson A."/>
            <person name="Copeland A."/>
            <person name="Coutinho P.M."/>
            <person name="de Vries R.P."/>
            <person name="Ferreira P."/>
            <person name="Findley K."/>
            <person name="Foster B."/>
            <person name="Gaskell J."/>
            <person name="Glotzer D."/>
            <person name="Gorecki P."/>
            <person name="Heitman J."/>
            <person name="Hesse C."/>
            <person name="Hori C."/>
            <person name="Igarashi K."/>
            <person name="Jurgens J.A."/>
            <person name="Kallen N."/>
            <person name="Kersten P."/>
            <person name="Kohler A."/>
            <person name="Kuees U."/>
            <person name="Kumar T.K.A."/>
            <person name="Kuo A."/>
            <person name="LaButti K."/>
            <person name="Larrondo L.F."/>
            <person name="Lindquist E."/>
            <person name="Ling A."/>
            <person name="Lombard V."/>
            <person name="Lucas S."/>
            <person name="Lundell T."/>
            <person name="Martin R."/>
            <person name="McLaughlin D.J."/>
            <person name="Morgenstern I."/>
            <person name="Morin E."/>
            <person name="Murat C."/>
            <person name="Nagy L.G."/>
            <person name="Nolan M."/>
            <person name="Ohm R.A."/>
            <person name="Patyshakuliyeva A."/>
            <person name="Rokas A."/>
            <person name="Ruiz-Duenas F.J."/>
            <person name="Sabat G."/>
            <person name="Salamov A."/>
            <person name="Samejima M."/>
            <person name="Schmutz J."/>
            <person name="Slot J.C."/>
            <person name="St John F."/>
            <person name="Stenlid J."/>
            <person name="Sun H."/>
            <person name="Sun S."/>
            <person name="Syed K."/>
            <person name="Tsang A."/>
            <person name="Wiebenga A."/>
            <person name="Young D."/>
            <person name="Pisabarro A."/>
            <person name="Eastwood D.C."/>
            <person name="Martin F."/>
            <person name="Cullen D."/>
            <person name="Grigoriev I.V."/>
            <person name="Hibbett D.S."/>
        </authorList>
    </citation>
    <scope>NUCLEOTIDE SEQUENCE [LARGE SCALE GENOMIC DNA]</scope>
    <source>
        <strain evidence="4">HHB-11173 SS5</strain>
    </source>
</reference>
<comment type="similarity">
    <text evidence="1">Belongs to the Rab GDI family.</text>
</comment>
<dbReference type="GO" id="GO:0016192">
    <property type="term" value="P:vesicle-mediated transport"/>
    <property type="evidence" value="ECO:0007669"/>
    <property type="project" value="TreeGrafter"/>
</dbReference>
<feature type="region of interest" description="Disordered" evidence="2">
    <location>
        <begin position="587"/>
        <end position="621"/>
    </location>
</feature>
<feature type="compositionally biased region" description="Low complexity" evidence="2">
    <location>
        <begin position="408"/>
        <end position="421"/>
    </location>
</feature>
<protein>
    <submittedName>
        <fullName evidence="3">FAD/NAD(P)-binding domain-containing protein</fullName>
    </submittedName>
</protein>
<dbReference type="OMA" id="FKVAHVD"/>
<dbReference type="PANTHER" id="PTHR11787:SF4">
    <property type="entry name" value="CHM, RAB ESCORT PROTEIN 1"/>
    <property type="match status" value="1"/>
</dbReference>
<dbReference type="InterPro" id="IPR018203">
    <property type="entry name" value="GDP_dissociation_inhibitor"/>
</dbReference>
<dbReference type="eggNOG" id="KOG4405">
    <property type="taxonomic scope" value="Eukaryota"/>
</dbReference>
<dbReference type="InterPro" id="IPR036188">
    <property type="entry name" value="FAD/NAD-bd_sf"/>
</dbReference>
<dbReference type="GO" id="GO:0005634">
    <property type="term" value="C:nucleus"/>
    <property type="evidence" value="ECO:0007669"/>
    <property type="project" value="TreeGrafter"/>
</dbReference>
<dbReference type="GeneID" id="18877602"/>
<dbReference type="AlphaFoldDB" id="R7S1V1"/>
<sequence>MNADPNDTYFDVVVIGTGLTESIVAAALSKAAYRVAHIDDNPYYGADEATLTPEELLEWAKQRSAPSSDDEQTTAYATAQRARFSSVSWAGAPPPFARQYALSLAPSVLPSTGPLISSLIASGVARYGGYRLVERVGIYSPSSPSTSSTSSTMTTGGSVRLVPNGKEDVFKSRDLSLLDKRRLMRFLLFAASDFEGKPELAGKESEPLLQYLQRKDGFGLREELAQAVTYALAYCTSADDTTLPALRRIRQVLRSAGRYGPSPFLLPHYGGAGELAQGFCRTAAVGGAAYILGRAVTRVEPTTTPTPPGSTPQGQDAEAGKETITKQGRYTVRLAGFEETITCDLVISAPDYLLPELKAGAKHVPVPPLEAGESEDGDDLVSSSKHNILARCIAIIDQPVSLQPTPAPSSVLPASSSPNSSHTENNAEQAPPGSTEAESQPSDPPIDTSLLVFPPSSLQDSHGSSTSAAHVLVTGEGSLSAPKGKWIVYIALPLHAPPPPSTSAESALRPYLDAVLSLCPSSSPPDPLFSVFYYQHQHPVPPPSPHLAQESPSSLVTPPLPPDLVHLADAAATNAEAVFWEAVKSRTPRAARERGEDAEAWSVPESLWPAIEAQDDDDDEW</sequence>
<gene>
    <name evidence="3" type="ORF">PUNSTDRAFT_122923</name>
</gene>
<dbReference type="Pfam" id="PF00996">
    <property type="entry name" value="GDI"/>
    <property type="match status" value="1"/>
</dbReference>
<name>R7S1V1_PUNST</name>
<feature type="region of interest" description="Disordered" evidence="2">
    <location>
        <begin position="404"/>
        <end position="464"/>
    </location>
</feature>
<dbReference type="PANTHER" id="PTHR11787">
    <property type="entry name" value="RAB GDP-DISSOCIATION INHIBITOR"/>
    <property type="match status" value="1"/>
</dbReference>
<evidence type="ECO:0000256" key="1">
    <source>
        <dbReference type="ARBA" id="ARBA00005593"/>
    </source>
</evidence>
<dbReference type="SUPFAM" id="SSF51905">
    <property type="entry name" value="FAD/NAD(P)-binding domain"/>
    <property type="match status" value="1"/>
</dbReference>
<dbReference type="OrthoDB" id="9446342at2759"/>
<dbReference type="Gene3D" id="3.50.50.60">
    <property type="entry name" value="FAD/NAD(P)-binding domain"/>
    <property type="match status" value="2"/>
</dbReference>
<dbReference type="Proteomes" id="UP000054196">
    <property type="component" value="Unassembled WGS sequence"/>
</dbReference>
<accession>R7S1V1</accession>
<dbReference type="RefSeq" id="XP_007388528.1">
    <property type="nucleotide sequence ID" value="XM_007388466.1"/>
</dbReference>
<keyword evidence="4" id="KW-1185">Reference proteome</keyword>
<feature type="region of interest" description="Disordered" evidence="2">
    <location>
        <begin position="299"/>
        <end position="320"/>
    </location>
</feature>
<evidence type="ECO:0000313" key="3">
    <source>
        <dbReference type="EMBL" id="EIN04385.1"/>
    </source>
</evidence>
<dbReference type="GO" id="GO:0007264">
    <property type="term" value="P:small GTPase-mediated signal transduction"/>
    <property type="evidence" value="ECO:0007669"/>
    <property type="project" value="InterPro"/>
</dbReference>
<evidence type="ECO:0000256" key="2">
    <source>
        <dbReference type="SAM" id="MobiDB-lite"/>
    </source>
</evidence>
<dbReference type="PRINTS" id="PR00891">
    <property type="entry name" value="RABGDIREP"/>
</dbReference>
<organism evidence="3 4">
    <name type="scientific">Punctularia strigosozonata (strain HHB-11173)</name>
    <name type="common">White-rot fungus</name>
    <dbReference type="NCBI Taxonomy" id="741275"/>
    <lineage>
        <taxon>Eukaryota</taxon>
        <taxon>Fungi</taxon>
        <taxon>Dikarya</taxon>
        <taxon>Basidiomycota</taxon>
        <taxon>Agaricomycotina</taxon>
        <taxon>Agaricomycetes</taxon>
        <taxon>Corticiales</taxon>
        <taxon>Punctulariaceae</taxon>
        <taxon>Punctularia</taxon>
    </lineage>
</organism>
<dbReference type="GO" id="GO:0005968">
    <property type="term" value="C:Rab-protein geranylgeranyltransferase complex"/>
    <property type="evidence" value="ECO:0007669"/>
    <property type="project" value="TreeGrafter"/>
</dbReference>
<proteinExistence type="inferred from homology"/>
<dbReference type="KEGG" id="psq:PUNSTDRAFT_122923"/>
<dbReference type="GO" id="GO:0005829">
    <property type="term" value="C:cytosol"/>
    <property type="evidence" value="ECO:0007669"/>
    <property type="project" value="TreeGrafter"/>
</dbReference>
<dbReference type="HOGENOM" id="CLU_021695_3_0_1"/>
<evidence type="ECO:0000313" key="4">
    <source>
        <dbReference type="Proteomes" id="UP000054196"/>
    </source>
</evidence>
<dbReference type="GO" id="GO:0005092">
    <property type="term" value="F:GDP-dissociation inhibitor activity"/>
    <property type="evidence" value="ECO:0007669"/>
    <property type="project" value="InterPro"/>
</dbReference>